<gene>
    <name evidence="2" type="ORF">Q3982_01330</name>
</gene>
<accession>A0AA43RI70</accession>
<evidence type="ECO:0000313" key="2">
    <source>
        <dbReference type="EMBL" id="MDO4841306.1"/>
    </source>
</evidence>
<keyword evidence="1" id="KW-1133">Transmembrane helix</keyword>
<dbReference type="EMBL" id="JAUMVS010000010">
    <property type="protein sequence ID" value="MDO4841306.1"/>
    <property type="molecule type" value="Genomic_DNA"/>
</dbReference>
<name>A0AA43RI70_9ACTN</name>
<evidence type="ECO:0000313" key="3">
    <source>
        <dbReference type="Proteomes" id="UP001168575"/>
    </source>
</evidence>
<dbReference type="Pfam" id="PF09919">
    <property type="entry name" value="DUF2149"/>
    <property type="match status" value="1"/>
</dbReference>
<dbReference type="Proteomes" id="UP001168575">
    <property type="component" value="Unassembled WGS sequence"/>
</dbReference>
<feature type="transmembrane region" description="Helical" evidence="1">
    <location>
        <begin position="34"/>
        <end position="52"/>
    </location>
</feature>
<keyword evidence="1" id="KW-0472">Membrane</keyword>
<proteinExistence type="predicted"/>
<protein>
    <submittedName>
        <fullName evidence="2">DUF2149 domain-containing protein</fullName>
    </submittedName>
</protein>
<keyword evidence="1" id="KW-0812">Transmembrane</keyword>
<dbReference type="InterPro" id="IPR018676">
    <property type="entry name" value="DUF2149"/>
</dbReference>
<evidence type="ECO:0000256" key="1">
    <source>
        <dbReference type="SAM" id="Phobius"/>
    </source>
</evidence>
<organism evidence="2 3">
    <name type="scientific">Phoenicibacter congonensis</name>
    <dbReference type="NCBI Taxonomy" id="1944646"/>
    <lineage>
        <taxon>Bacteria</taxon>
        <taxon>Bacillati</taxon>
        <taxon>Actinomycetota</taxon>
        <taxon>Coriobacteriia</taxon>
        <taxon>Eggerthellales</taxon>
        <taxon>Eggerthellaceae</taxon>
        <taxon>Phoenicibacter</taxon>
    </lineage>
</organism>
<keyword evidence="3" id="KW-1185">Reference proteome</keyword>
<comment type="caution">
    <text evidence="2">The sequence shown here is derived from an EMBL/GenBank/DDBJ whole genome shotgun (WGS) entry which is preliminary data.</text>
</comment>
<reference evidence="2" key="1">
    <citation type="submission" date="2023-07" db="EMBL/GenBank/DDBJ databases">
        <title>Between Cages and Wild: Unraveling the Impact of Captivity on Animal Microbiomes and Antimicrobial Resistance.</title>
        <authorList>
            <person name="Schmartz G.P."/>
            <person name="Rehner J."/>
            <person name="Schuff M.J."/>
            <person name="Becker S.L."/>
            <person name="Kravczyk M."/>
            <person name="Gurevich A."/>
            <person name="Francke R."/>
            <person name="Mueller R."/>
            <person name="Keller V."/>
            <person name="Keller A."/>
        </authorList>
    </citation>
    <scope>NUCLEOTIDE SEQUENCE</scope>
    <source>
        <strain evidence="2">S12M_St_49</strain>
    </source>
</reference>
<sequence>MIRRRNATFSSRNFSFEADDDVNPMETVANLSDVMLVFAVALMLAIVTHWGVDISSNLTTFDSEDMEAIDEAQTEDVIQNSTSGYEELGRAYKDPTTGEVYVIQDNSDSSSDSGN</sequence>
<dbReference type="AlphaFoldDB" id="A0AA43RI70"/>